<dbReference type="RefSeq" id="WP_066175929.1">
    <property type="nucleotide sequence ID" value="NZ_LQZT01000004.1"/>
</dbReference>
<dbReference type="PANTHER" id="PTHR47623">
    <property type="entry name" value="OS09G0287300 PROTEIN"/>
    <property type="match status" value="1"/>
</dbReference>
<dbReference type="Gene3D" id="3.40.50.1240">
    <property type="entry name" value="Phosphoglycerate mutase-like"/>
    <property type="match status" value="1"/>
</dbReference>
<accession>A0A1C1YZ37</accession>
<keyword evidence="2" id="KW-1185">Reference proteome</keyword>
<gene>
    <name evidence="1" type="ORF">AWJ14_00640</name>
</gene>
<comment type="caution">
    <text evidence="1">The sequence shown here is derived from an EMBL/GenBank/DDBJ whole genome shotgun (WGS) entry which is preliminary data.</text>
</comment>
<dbReference type="PANTHER" id="PTHR47623:SF1">
    <property type="entry name" value="OS09G0287300 PROTEIN"/>
    <property type="match status" value="1"/>
</dbReference>
<sequence>MSSTSPTVLRLFLVRHAHSGWAAPGMRDFDRPLDAHGREEAARLAAMLLVNGYQPDRVVCSSARRCVETLELLLPPDAAWPAVDYTPELYADGAESYLEQIAAVRDEAVRSIMIVGHNPMVEDTGKSLVLRDPVAYLQALGHGFPTAGLAIFDCGNRGDGAIDGSARFVALLSPVDA</sequence>
<dbReference type="InterPro" id="IPR029033">
    <property type="entry name" value="His_PPase_superfam"/>
</dbReference>
<dbReference type="Proteomes" id="UP000094795">
    <property type="component" value="Unassembled WGS sequence"/>
</dbReference>
<dbReference type="STRING" id="1480615.AWJ14_00640"/>
<dbReference type="Pfam" id="PF00300">
    <property type="entry name" value="His_Phos_1"/>
    <property type="match status" value="1"/>
</dbReference>
<organism evidence="1 2">
    <name type="scientific">Hoeflea olei</name>
    <dbReference type="NCBI Taxonomy" id="1480615"/>
    <lineage>
        <taxon>Bacteria</taxon>
        <taxon>Pseudomonadati</taxon>
        <taxon>Pseudomonadota</taxon>
        <taxon>Alphaproteobacteria</taxon>
        <taxon>Hyphomicrobiales</taxon>
        <taxon>Rhizobiaceae</taxon>
        <taxon>Hoeflea</taxon>
    </lineage>
</organism>
<dbReference type="InterPro" id="IPR013078">
    <property type="entry name" value="His_Pase_superF_clade-1"/>
</dbReference>
<name>A0A1C1YZ37_9HYPH</name>
<protein>
    <recommendedName>
        <fullName evidence="3">Phosphohistidine phosphatase</fullName>
    </recommendedName>
</protein>
<evidence type="ECO:0000313" key="1">
    <source>
        <dbReference type="EMBL" id="OCW58768.1"/>
    </source>
</evidence>
<proteinExistence type="predicted"/>
<evidence type="ECO:0000313" key="2">
    <source>
        <dbReference type="Proteomes" id="UP000094795"/>
    </source>
</evidence>
<dbReference type="SUPFAM" id="SSF53254">
    <property type="entry name" value="Phosphoglycerate mutase-like"/>
    <property type="match status" value="1"/>
</dbReference>
<dbReference type="EMBL" id="LQZT01000004">
    <property type="protein sequence ID" value="OCW58768.1"/>
    <property type="molecule type" value="Genomic_DNA"/>
</dbReference>
<reference evidence="1 2" key="1">
    <citation type="submission" date="2015-12" db="EMBL/GenBank/DDBJ databases">
        <authorList>
            <person name="Shamseldin A."/>
            <person name="Moawad H."/>
            <person name="Abd El-Rahim W.M."/>
            <person name="Sadowsky M.J."/>
        </authorList>
    </citation>
    <scope>NUCLEOTIDE SEQUENCE [LARGE SCALE GENOMIC DNA]</scope>
    <source>
        <strain evidence="1 2">JC234</strain>
    </source>
</reference>
<dbReference type="AlphaFoldDB" id="A0A1C1YZ37"/>
<dbReference type="SMART" id="SM00855">
    <property type="entry name" value="PGAM"/>
    <property type="match status" value="1"/>
</dbReference>
<dbReference type="CDD" id="cd07067">
    <property type="entry name" value="HP_PGM_like"/>
    <property type="match status" value="1"/>
</dbReference>
<evidence type="ECO:0008006" key="3">
    <source>
        <dbReference type="Google" id="ProtNLM"/>
    </source>
</evidence>
<dbReference type="OrthoDB" id="9810154at2"/>